<evidence type="ECO:0000313" key="2">
    <source>
        <dbReference type="EMBL" id="QDU22159.1"/>
    </source>
</evidence>
<dbReference type="EMBL" id="CP036273">
    <property type="protein sequence ID" value="QDU22159.1"/>
    <property type="molecule type" value="Genomic_DNA"/>
</dbReference>
<name>A0A517XXB9_9BACT</name>
<feature type="signal peptide" evidence="1">
    <location>
        <begin position="1"/>
        <end position="19"/>
    </location>
</feature>
<sequence precursor="true">MRHLLATLTVLLALPAARAADPRVGLRPAYGSVPATFVDSITPPAAERGTTTRVTFTGHGFGPALDVWASLPAGGLKAVPVESRPDRVVFDVTVALDAPVGVCGLRVATAHGLSNLHLFLIDDLPVRPGAADSPLSLPAAAWGTLREGSRDRYRIAVGAGERVSFEAVANRFGKDADALVTIRDAAGAFAAEHDNSPGLGFDCRFEHRFAAAGTYTVDVRDARFRGGDTHHYVLRVGRFPAGRVAVPAAVEAGFVGPVSLPEVPDAAFAIAAPRRVPLGPFDAVLKRPGDHGSTWVPVTTAAGPVTVAEPFDAGRDSGLSQLASPPAAFAYQLGPGRLNPFLAIDRTLSHGRAQATPAVVPGTLCGVLRTPGRADTFRVRLAKGERLFLRGEAQSLNSPAELELAVTDRIGRELARGAEQNDEVNLSFTAPATGDYGVVVRDALRDGGDAFAYRVTARRDPFPPTLTAEVEGLTVPQGSYQPVPVVRTGTGSAVKLRLVGAPPGLRLTPDEIPTGAASVVCKLEADAAPLGVHTVQLAAEVAGEWVSVRTRPLIDRKLENVDLISLALREDQRRLPAAVADRLAVQVTPPAPFTFELPESVVVLPRYQKAPIPLATTRAAGFDGPLTVTAAGGQLADKNEGRTRLYAEFPDATAGVVAAKILSNLGKTRVAVTATGTHAGRRIALTRTFDLEVTTAFRVAAEPAQVKLLPGESGRMKLLVSRAKSFDGPVTLRLTPMADVTFPEVVIVAKGATAAEIDIAVSPAAAARQQNLTVTATADVDGFEEEVRAAVPVEVRAAAPKKN</sequence>
<evidence type="ECO:0008006" key="4">
    <source>
        <dbReference type="Google" id="ProtNLM"/>
    </source>
</evidence>
<feature type="chain" id="PRO_5021754872" description="Peptidase C-terminal archaeal/bacterial domain-containing protein" evidence="1">
    <location>
        <begin position="20"/>
        <end position="803"/>
    </location>
</feature>
<dbReference type="Proteomes" id="UP000319576">
    <property type="component" value="Chromosome"/>
</dbReference>
<dbReference type="KEGG" id="uli:ETAA1_41350"/>
<protein>
    <recommendedName>
        <fullName evidence="4">Peptidase C-terminal archaeal/bacterial domain-containing protein</fullName>
    </recommendedName>
</protein>
<keyword evidence="1" id="KW-0732">Signal</keyword>
<dbReference type="Gene3D" id="2.60.120.380">
    <property type="match status" value="2"/>
</dbReference>
<gene>
    <name evidence="2" type="ORF">ETAA1_41350</name>
</gene>
<reference evidence="2 3" key="1">
    <citation type="submission" date="2019-02" db="EMBL/GenBank/DDBJ databases">
        <title>Deep-cultivation of Planctomycetes and their phenomic and genomic characterization uncovers novel biology.</title>
        <authorList>
            <person name="Wiegand S."/>
            <person name="Jogler M."/>
            <person name="Boedeker C."/>
            <person name="Pinto D."/>
            <person name="Vollmers J."/>
            <person name="Rivas-Marin E."/>
            <person name="Kohn T."/>
            <person name="Peeters S.H."/>
            <person name="Heuer A."/>
            <person name="Rast P."/>
            <person name="Oberbeckmann S."/>
            <person name="Bunk B."/>
            <person name="Jeske O."/>
            <person name="Meyerdierks A."/>
            <person name="Storesund J.E."/>
            <person name="Kallscheuer N."/>
            <person name="Luecker S."/>
            <person name="Lage O.M."/>
            <person name="Pohl T."/>
            <person name="Merkel B.J."/>
            <person name="Hornburger P."/>
            <person name="Mueller R.-W."/>
            <person name="Bruemmer F."/>
            <person name="Labrenz M."/>
            <person name="Spormann A.M."/>
            <person name="Op den Camp H."/>
            <person name="Overmann J."/>
            <person name="Amann R."/>
            <person name="Jetten M.S.M."/>
            <person name="Mascher T."/>
            <person name="Medema M.H."/>
            <person name="Devos D.P."/>
            <person name="Kaster A.-K."/>
            <person name="Ovreas L."/>
            <person name="Rohde M."/>
            <person name="Galperin M.Y."/>
            <person name="Jogler C."/>
        </authorList>
    </citation>
    <scope>NUCLEOTIDE SEQUENCE [LARGE SCALE GENOMIC DNA]</scope>
    <source>
        <strain evidence="2 3">ETA_A1</strain>
    </source>
</reference>
<dbReference type="Gene3D" id="2.60.40.10">
    <property type="entry name" value="Immunoglobulins"/>
    <property type="match status" value="1"/>
</dbReference>
<dbReference type="AlphaFoldDB" id="A0A517XXB9"/>
<dbReference type="InterPro" id="IPR013783">
    <property type="entry name" value="Ig-like_fold"/>
</dbReference>
<accession>A0A517XXB9</accession>
<dbReference type="RefSeq" id="WP_202920286.1">
    <property type="nucleotide sequence ID" value="NZ_CP036273.1"/>
</dbReference>
<evidence type="ECO:0000313" key="3">
    <source>
        <dbReference type="Proteomes" id="UP000319576"/>
    </source>
</evidence>
<organism evidence="2 3">
    <name type="scientific">Urbifossiella limnaea</name>
    <dbReference type="NCBI Taxonomy" id="2528023"/>
    <lineage>
        <taxon>Bacteria</taxon>
        <taxon>Pseudomonadati</taxon>
        <taxon>Planctomycetota</taxon>
        <taxon>Planctomycetia</taxon>
        <taxon>Gemmatales</taxon>
        <taxon>Gemmataceae</taxon>
        <taxon>Urbifossiella</taxon>
    </lineage>
</organism>
<evidence type="ECO:0000256" key="1">
    <source>
        <dbReference type="SAM" id="SignalP"/>
    </source>
</evidence>
<proteinExistence type="predicted"/>
<keyword evidence="3" id="KW-1185">Reference proteome</keyword>